<evidence type="ECO:0000313" key="2">
    <source>
        <dbReference type="Proteomes" id="UP000245207"/>
    </source>
</evidence>
<accession>A0A2U1KXK9</accession>
<sequence length="104" mass="11959">MFLPHNQRRLSFLNDYRLHLVRDCYSVFEVDVSSSSLSSTAEDQHRISIVDEAAEPKPQKPKWLVKKMRRVLNNGLKRGFLLLQEPGSGCSLLMVNGRKGFKEI</sequence>
<proteinExistence type="predicted"/>
<organism evidence="1 2">
    <name type="scientific">Artemisia annua</name>
    <name type="common">Sweet wormwood</name>
    <dbReference type="NCBI Taxonomy" id="35608"/>
    <lineage>
        <taxon>Eukaryota</taxon>
        <taxon>Viridiplantae</taxon>
        <taxon>Streptophyta</taxon>
        <taxon>Embryophyta</taxon>
        <taxon>Tracheophyta</taxon>
        <taxon>Spermatophyta</taxon>
        <taxon>Magnoliopsida</taxon>
        <taxon>eudicotyledons</taxon>
        <taxon>Gunneridae</taxon>
        <taxon>Pentapetalae</taxon>
        <taxon>asterids</taxon>
        <taxon>campanulids</taxon>
        <taxon>Asterales</taxon>
        <taxon>Asteraceae</taxon>
        <taxon>Asteroideae</taxon>
        <taxon>Anthemideae</taxon>
        <taxon>Artemisiinae</taxon>
        <taxon>Artemisia</taxon>
    </lineage>
</organism>
<reference evidence="1 2" key="1">
    <citation type="journal article" date="2018" name="Mol. Plant">
        <title>The genome of Artemisia annua provides insight into the evolution of Asteraceae family and artemisinin biosynthesis.</title>
        <authorList>
            <person name="Shen Q."/>
            <person name="Zhang L."/>
            <person name="Liao Z."/>
            <person name="Wang S."/>
            <person name="Yan T."/>
            <person name="Shi P."/>
            <person name="Liu M."/>
            <person name="Fu X."/>
            <person name="Pan Q."/>
            <person name="Wang Y."/>
            <person name="Lv Z."/>
            <person name="Lu X."/>
            <person name="Zhang F."/>
            <person name="Jiang W."/>
            <person name="Ma Y."/>
            <person name="Chen M."/>
            <person name="Hao X."/>
            <person name="Li L."/>
            <person name="Tang Y."/>
            <person name="Lv G."/>
            <person name="Zhou Y."/>
            <person name="Sun X."/>
            <person name="Brodelius P.E."/>
            <person name="Rose J.K.C."/>
            <person name="Tang K."/>
        </authorList>
    </citation>
    <scope>NUCLEOTIDE SEQUENCE [LARGE SCALE GENOMIC DNA]</scope>
    <source>
        <strain evidence="2">cv. Huhao1</strain>
        <tissue evidence="1">Leaf</tissue>
    </source>
</reference>
<gene>
    <name evidence="1" type="ORF">CTI12_AA553490</name>
</gene>
<keyword evidence="2" id="KW-1185">Reference proteome</keyword>
<comment type="caution">
    <text evidence="1">The sequence shown here is derived from an EMBL/GenBank/DDBJ whole genome shotgun (WGS) entry which is preliminary data.</text>
</comment>
<name>A0A2U1KXK9_ARTAN</name>
<dbReference type="Proteomes" id="UP000245207">
    <property type="component" value="Unassembled WGS sequence"/>
</dbReference>
<dbReference type="AlphaFoldDB" id="A0A2U1KXK9"/>
<protein>
    <submittedName>
        <fullName evidence="1">Uncharacterized protein</fullName>
    </submittedName>
</protein>
<evidence type="ECO:0000313" key="1">
    <source>
        <dbReference type="EMBL" id="PWA41479.1"/>
    </source>
</evidence>
<dbReference type="EMBL" id="PKPP01013054">
    <property type="protein sequence ID" value="PWA41479.1"/>
    <property type="molecule type" value="Genomic_DNA"/>
</dbReference>